<evidence type="ECO:0000313" key="9">
    <source>
        <dbReference type="EMBL" id="NER10389.1"/>
    </source>
</evidence>
<gene>
    <name evidence="9" type="ORF">GWK09_07660</name>
</gene>
<keyword evidence="7" id="KW-0624">Polysaccharide degradation</keyword>
<proteinExistence type="predicted"/>
<comment type="subcellular location">
    <subcellularLocation>
        <location evidence="1">Secreted</location>
    </subcellularLocation>
</comment>
<dbReference type="GO" id="GO:0006508">
    <property type="term" value="P:proteolysis"/>
    <property type="evidence" value="ECO:0007669"/>
    <property type="project" value="InterPro"/>
</dbReference>
<evidence type="ECO:0000259" key="8">
    <source>
        <dbReference type="Pfam" id="PF00326"/>
    </source>
</evidence>
<dbReference type="AlphaFoldDB" id="A0A6P0UET2"/>
<evidence type="ECO:0000256" key="1">
    <source>
        <dbReference type="ARBA" id="ARBA00004613"/>
    </source>
</evidence>
<dbReference type="GO" id="GO:0008236">
    <property type="term" value="F:serine-type peptidase activity"/>
    <property type="evidence" value="ECO:0007669"/>
    <property type="project" value="InterPro"/>
</dbReference>
<evidence type="ECO:0000256" key="3">
    <source>
        <dbReference type="ARBA" id="ARBA00022651"/>
    </source>
</evidence>
<evidence type="ECO:0000313" key="10">
    <source>
        <dbReference type="Proteomes" id="UP000468443"/>
    </source>
</evidence>
<comment type="caution">
    <text evidence="9">The sequence shown here is derived from an EMBL/GenBank/DDBJ whole genome shotgun (WGS) entry which is preliminary data.</text>
</comment>
<feature type="domain" description="Peptidase S9 prolyl oligopeptidase catalytic" evidence="8">
    <location>
        <begin position="122"/>
        <end position="173"/>
    </location>
</feature>
<evidence type="ECO:0000256" key="7">
    <source>
        <dbReference type="ARBA" id="ARBA00023326"/>
    </source>
</evidence>
<dbReference type="InterPro" id="IPR029058">
    <property type="entry name" value="AB_hydrolase_fold"/>
</dbReference>
<dbReference type="GO" id="GO:0030600">
    <property type="term" value="F:feruloyl esterase activity"/>
    <property type="evidence" value="ECO:0007669"/>
    <property type="project" value="InterPro"/>
</dbReference>
<evidence type="ECO:0000256" key="2">
    <source>
        <dbReference type="ARBA" id="ARBA00022525"/>
    </source>
</evidence>
<evidence type="ECO:0000256" key="5">
    <source>
        <dbReference type="ARBA" id="ARBA00022801"/>
    </source>
</evidence>
<dbReference type="GO" id="GO:0045493">
    <property type="term" value="P:xylan catabolic process"/>
    <property type="evidence" value="ECO:0007669"/>
    <property type="project" value="UniProtKB-KW"/>
</dbReference>
<dbReference type="Pfam" id="PF00326">
    <property type="entry name" value="Peptidase_S9"/>
    <property type="match status" value="1"/>
</dbReference>
<dbReference type="RefSeq" id="WP_163692399.1">
    <property type="nucleotide sequence ID" value="NZ_FXTW01000001.1"/>
</dbReference>
<evidence type="ECO:0000256" key="6">
    <source>
        <dbReference type="ARBA" id="ARBA00023277"/>
    </source>
</evidence>
<keyword evidence="2" id="KW-0964">Secreted</keyword>
<keyword evidence="6" id="KW-0119">Carbohydrate metabolism</keyword>
<dbReference type="Gene3D" id="3.40.50.1820">
    <property type="entry name" value="alpha/beta hydrolase"/>
    <property type="match status" value="1"/>
</dbReference>
<keyword evidence="4" id="KW-0732">Signal</keyword>
<dbReference type="Proteomes" id="UP000468443">
    <property type="component" value="Unassembled WGS sequence"/>
</dbReference>
<organism evidence="9 10">
    <name type="scientific">Muriicola jejuensis</name>
    <dbReference type="NCBI Taxonomy" id="504488"/>
    <lineage>
        <taxon>Bacteria</taxon>
        <taxon>Pseudomonadati</taxon>
        <taxon>Bacteroidota</taxon>
        <taxon>Flavobacteriia</taxon>
        <taxon>Flavobacteriales</taxon>
        <taxon>Flavobacteriaceae</taxon>
        <taxon>Muriicola</taxon>
    </lineage>
</organism>
<reference evidence="9 10" key="1">
    <citation type="submission" date="2020-01" db="EMBL/GenBank/DDBJ databases">
        <title>Muriicola jejuensis KCTC 22299.</title>
        <authorList>
            <person name="Wang G."/>
        </authorList>
    </citation>
    <scope>NUCLEOTIDE SEQUENCE [LARGE SCALE GENOMIC DNA]</scope>
    <source>
        <strain evidence="9 10">KCTC 22299</strain>
    </source>
</reference>
<dbReference type="InterPro" id="IPR043595">
    <property type="entry name" value="FaeB/C/D"/>
</dbReference>
<dbReference type="EMBL" id="JAABOP010000001">
    <property type="protein sequence ID" value="NER10389.1"/>
    <property type="molecule type" value="Genomic_DNA"/>
</dbReference>
<keyword evidence="3" id="KW-0858">Xylan degradation</keyword>
<keyword evidence="5" id="KW-0378">Hydrolase</keyword>
<name>A0A6P0UET2_9FLAO</name>
<evidence type="ECO:0000256" key="4">
    <source>
        <dbReference type="ARBA" id="ARBA00022729"/>
    </source>
</evidence>
<keyword evidence="10" id="KW-1185">Reference proteome</keyword>
<dbReference type="PANTHER" id="PTHR38050">
    <property type="match status" value="1"/>
</dbReference>
<dbReference type="InterPro" id="IPR001375">
    <property type="entry name" value="Peptidase_S9_cat"/>
</dbReference>
<protein>
    <submittedName>
        <fullName evidence="9">Prolyl oligopeptidase family serine peptidase</fullName>
    </submittedName>
</protein>
<dbReference type="GO" id="GO:0005576">
    <property type="term" value="C:extracellular region"/>
    <property type="evidence" value="ECO:0007669"/>
    <property type="project" value="UniProtKB-SubCell"/>
</dbReference>
<dbReference type="SUPFAM" id="SSF53474">
    <property type="entry name" value="alpha/beta-Hydrolases"/>
    <property type="match status" value="1"/>
</dbReference>
<sequence>MLYKFSFAKFLILAAFGSMGTLLVSSTMGEGRDIIRHSLTWQNRERTYWIHLPPEAKMGGALPVLFHLHGGGGTGKGTVRLTYGRFNELADRDGFIAVYPDAIAKNWNDGRKEHLKPENIGVDDVGFITAIIERLKKEYPIDTNRIFTTGMSNGGFMSTRLLCDRADLFRGGAILTATLSEGYYGECNPSQPVGVLVMNGTDDPIVPYEGGEIKLFGKSRGSILSHEDFVKFWKEKNGCHEELPPEHLTDRMRWDGTSVSIRNFEGCRSGGDLKVYDIKGGGHTWPGGRQYLGKRIIGHTSREINACDEIWEFFRSLD</sequence>
<accession>A0A6P0UET2</accession>
<dbReference type="PANTHER" id="PTHR38050:SF2">
    <property type="entry name" value="FERULOYL ESTERASE C-RELATED"/>
    <property type="match status" value="1"/>
</dbReference>